<accession>A0A8S1J1T6</accession>
<name>A0A8S1J1T6_9CHLO</name>
<keyword evidence="3" id="KW-1185">Reference proteome</keyword>
<feature type="region of interest" description="Disordered" evidence="1">
    <location>
        <begin position="213"/>
        <end position="291"/>
    </location>
</feature>
<evidence type="ECO:0000256" key="1">
    <source>
        <dbReference type="SAM" id="MobiDB-lite"/>
    </source>
</evidence>
<evidence type="ECO:0008006" key="4">
    <source>
        <dbReference type="Google" id="ProtNLM"/>
    </source>
</evidence>
<protein>
    <recommendedName>
        <fullName evidence="4">RAB6-interacting golgin</fullName>
    </recommendedName>
</protein>
<dbReference type="Proteomes" id="UP000708148">
    <property type="component" value="Unassembled WGS sequence"/>
</dbReference>
<sequence>MATESSPMFGAEGDCSEVLEELMWRDTGENLAMSKHSEKVIEQKEQQLKESIQRNYSKLKGVEKELEGLQLQLRLTSGPKKSALELIRRKIEAQNEKVLASRSKVAAAKRFLAVAEAELAGAQSVKQQLCGELNMLVHQSTHLQLAKLEELSQQLDGLEAASTSAGSEEGSASAQSFRPAASSADAMPTFSCDANKRQVVPAAEAVIDTALGSVQLNPNRPEASQRQEPVSSNAQAGGPGQVDPRNLPLKHPNGLSPIRTSAAQHHKSARRGMSAPALRPPGRPSPIVTQGVSEIAQKNSSSASFSGFAV</sequence>
<feature type="compositionally biased region" description="Low complexity" evidence="1">
    <location>
        <begin position="159"/>
        <end position="174"/>
    </location>
</feature>
<comment type="caution">
    <text evidence="2">The sequence shown here is derived from an EMBL/GenBank/DDBJ whole genome shotgun (WGS) entry which is preliminary data.</text>
</comment>
<dbReference type="PANTHER" id="PTHR35315">
    <property type="entry name" value="ACI13"/>
    <property type="match status" value="1"/>
</dbReference>
<dbReference type="InterPro" id="IPR007033">
    <property type="entry name" value="GORAB"/>
</dbReference>
<dbReference type="OrthoDB" id="543227at2759"/>
<dbReference type="EMBL" id="CAJHUC010001101">
    <property type="protein sequence ID" value="CAD7699729.1"/>
    <property type="molecule type" value="Genomic_DNA"/>
</dbReference>
<feature type="region of interest" description="Disordered" evidence="1">
    <location>
        <begin position="159"/>
        <end position="180"/>
    </location>
</feature>
<dbReference type="AlphaFoldDB" id="A0A8S1J1T6"/>
<reference evidence="2" key="1">
    <citation type="submission" date="2020-12" db="EMBL/GenBank/DDBJ databases">
        <authorList>
            <person name="Iha C."/>
        </authorList>
    </citation>
    <scope>NUCLEOTIDE SEQUENCE</scope>
</reference>
<dbReference type="PANTHER" id="PTHR35315:SF1">
    <property type="entry name" value="RAB6-INTERACTING GOLGIN"/>
    <property type="match status" value="1"/>
</dbReference>
<dbReference type="Pfam" id="PF04949">
    <property type="entry name" value="Transcrip_act"/>
    <property type="match status" value="1"/>
</dbReference>
<gene>
    <name evidence="2" type="ORF">OSTQU699_LOCUS5088</name>
</gene>
<proteinExistence type="predicted"/>
<feature type="compositionally biased region" description="Polar residues" evidence="1">
    <location>
        <begin position="213"/>
        <end position="235"/>
    </location>
</feature>
<organism evidence="2 3">
    <name type="scientific">Ostreobium quekettii</name>
    <dbReference type="NCBI Taxonomy" id="121088"/>
    <lineage>
        <taxon>Eukaryota</taxon>
        <taxon>Viridiplantae</taxon>
        <taxon>Chlorophyta</taxon>
        <taxon>core chlorophytes</taxon>
        <taxon>Ulvophyceae</taxon>
        <taxon>TCBD clade</taxon>
        <taxon>Bryopsidales</taxon>
        <taxon>Ostreobineae</taxon>
        <taxon>Ostreobiaceae</taxon>
        <taxon>Ostreobium</taxon>
    </lineage>
</organism>
<evidence type="ECO:0000313" key="3">
    <source>
        <dbReference type="Proteomes" id="UP000708148"/>
    </source>
</evidence>
<evidence type="ECO:0000313" key="2">
    <source>
        <dbReference type="EMBL" id="CAD7699729.1"/>
    </source>
</evidence>